<name>A0ABN6HU86_9FLAO</name>
<keyword evidence="2" id="KW-1185">Reference proteome</keyword>
<dbReference type="RefSeq" id="WP_221259582.1">
    <property type="nucleotide sequence ID" value="NZ_AP024749.1"/>
</dbReference>
<dbReference type="Pfam" id="PF14092">
    <property type="entry name" value="DUF4270"/>
    <property type="match status" value="1"/>
</dbReference>
<gene>
    <name evidence="1" type="ORF">KK2020170_08500</name>
</gene>
<dbReference type="EMBL" id="AP024749">
    <property type="protein sequence ID" value="BCY27982.1"/>
    <property type="molecule type" value="Genomic_DNA"/>
</dbReference>
<dbReference type="InterPro" id="IPR025366">
    <property type="entry name" value="DUF4270"/>
</dbReference>
<evidence type="ECO:0000313" key="1">
    <source>
        <dbReference type="EMBL" id="BCY27982.1"/>
    </source>
</evidence>
<evidence type="ECO:0008006" key="3">
    <source>
        <dbReference type="Google" id="ProtNLM"/>
    </source>
</evidence>
<organism evidence="1 2">
    <name type="scientific">Flavobacterium okayamense</name>
    <dbReference type="NCBI Taxonomy" id="2830782"/>
    <lineage>
        <taxon>Bacteria</taxon>
        <taxon>Pseudomonadati</taxon>
        <taxon>Bacteroidota</taxon>
        <taxon>Flavobacteriia</taxon>
        <taxon>Flavobacteriales</taxon>
        <taxon>Flavobacteriaceae</taxon>
        <taxon>Flavobacterium</taxon>
    </lineage>
</organism>
<sequence>MKKSLFLVFAIFALIVSCDKDYNTVGSDLVNGGNYNFQKYLVEDLKAYSKSTGSVQSNNLPVNAIGIYNDPFFGVTKASFVSQIELTNEGAAIGYNPEIDSVYLYVPYFVDAAETITDADGNRTFVLDSVYNFDENVNFNLEVYENGFTLIDYDPTENYEESQKYFNDQTEVETYKGSELLNNSVNTSQNSQFFISDDEIRIYKTDGNGLFVDEDGNVLANQTDESLRVVEVRKQPGLWLDLKNSFFQTKILDPANQLNLGSNSTSILFNNNTFKNHFKGLYFKITENSPGVGSMAMLDFSKAEIKIIFKSSFVEPTTEEPNPEKSRRELTLRMGYTASGPNKCNSINLFEYNPSPAYATELVNMETNNSETSVNGDSKLYLKGGQGSIVYIDLFGDLDVESVDENGDLVSGSNGVPDKLDQLRIKKWLINDAKLTFYIDQTAMSGSGQVEPERIYLFDATNNAPIVDYYADPTTSSNPKNNKSAFGGFIVREDSGDKKGIKYTIRLTEYINRIINNEDEDLNQNVRLGVCVTESINLSTNAYLLNSIELFPGPNSVFNEFVPVANVMNPTGTVLFGSNPVPGDEDKKMKLEIYYTESY</sequence>
<dbReference type="PROSITE" id="PS51257">
    <property type="entry name" value="PROKAR_LIPOPROTEIN"/>
    <property type="match status" value="1"/>
</dbReference>
<dbReference type="Proteomes" id="UP000825258">
    <property type="component" value="Chromosome"/>
</dbReference>
<protein>
    <recommendedName>
        <fullName evidence="3">DUF4270 domain-containing protein</fullName>
    </recommendedName>
</protein>
<evidence type="ECO:0000313" key="2">
    <source>
        <dbReference type="Proteomes" id="UP000825258"/>
    </source>
</evidence>
<accession>A0ABN6HU86</accession>
<reference evidence="1 2" key="1">
    <citation type="submission" date="2021-06" db="EMBL/GenBank/DDBJ databases">
        <title>Whole genome sequences of Flavobacterium sp. KK2020170 and assembly.</title>
        <authorList>
            <person name="Kitahara K."/>
            <person name="Miyoshi S."/>
            <person name="Uesaka K."/>
        </authorList>
    </citation>
    <scope>NUCLEOTIDE SEQUENCE [LARGE SCALE GENOMIC DNA]</scope>
    <source>
        <strain evidence="1 2">KK2020170</strain>
    </source>
</reference>
<proteinExistence type="predicted"/>